<evidence type="ECO:0000256" key="1">
    <source>
        <dbReference type="SAM" id="MobiDB-lite"/>
    </source>
</evidence>
<dbReference type="Proteomes" id="UP000235145">
    <property type="component" value="Unassembled WGS sequence"/>
</dbReference>
<keyword evidence="3" id="KW-1185">Reference proteome</keyword>
<feature type="compositionally biased region" description="Basic residues" evidence="1">
    <location>
        <begin position="240"/>
        <end position="250"/>
    </location>
</feature>
<comment type="caution">
    <text evidence="2">The sequence shown here is derived from an EMBL/GenBank/DDBJ whole genome shotgun (WGS) entry which is preliminary data.</text>
</comment>
<feature type="compositionally biased region" description="Polar residues" evidence="1">
    <location>
        <begin position="226"/>
        <end position="239"/>
    </location>
</feature>
<feature type="region of interest" description="Disordered" evidence="1">
    <location>
        <begin position="131"/>
        <end position="167"/>
    </location>
</feature>
<feature type="region of interest" description="Disordered" evidence="1">
    <location>
        <begin position="275"/>
        <end position="299"/>
    </location>
</feature>
<dbReference type="EMBL" id="NBSK02000004">
    <property type="protein sequence ID" value="KAJ0208668.1"/>
    <property type="molecule type" value="Genomic_DNA"/>
</dbReference>
<gene>
    <name evidence="2" type="ORF">LSAT_V11C400172340</name>
</gene>
<dbReference type="PANTHER" id="PTHR35486">
    <property type="entry name" value="EXPRESSED PROTEIN"/>
    <property type="match status" value="1"/>
</dbReference>
<dbReference type="AlphaFoldDB" id="A0A9R1VP38"/>
<name>A0A9R1VP38_LACSA</name>
<dbReference type="Gramene" id="rna-gnl|WGS:NBSK|LSAT_4X38621_mrna">
    <property type="protein sequence ID" value="cds-PLY99486.1"/>
    <property type="gene ID" value="gene-LSAT_4X38621"/>
</dbReference>
<reference evidence="2 3" key="1">
    <citation type="journal article" date="2017" name="Nat. Commun.">
        <title>Genome assembly with in vitro proximity ligation data and whole-genome triplication in lettuce.</title>
        <authorList>
            <person name="Reyes-Chin-Wo S."/>
            <person name="Wang Z."/>
            <person name="Yang X."/>
            <person name="Kozik A."/>
            <person name="Arikit S."/>
            <person name="Song C."/>
            <person name="Xia L."/>
            <person name="Froenicke L."/>
            <person name="Lavelle D.O."/>
            <person name="Truco M.J."/>
            <person name="Xia R."/>
            <person name="Zhu S."/>
            <person name="Xu C."/>
            <person name="Xu H."/>
            <person name="Xu X."/>
            <person name="Cox K."/>
            <person name="Korf I."/>
            <person name="Meyers B.C."/>
            <person name="Michelmore R.W."/>
        </authorList>
    </citation>
    <scope>NUCLEOTIDE SEQUENCE [LARGE SCALE GENOMIC DNA]</scope>
    <source>
        <strain evidence="3">cv. Salinas</strain>
        <tissue evidence="2">Seedlings</tissue>
    </source>
</reference>
<evidence type="ECO:0000313" key="2">
    <source>
        <dbReference type="EMBL" id="KAJ0208668.1"/>
    </source>
</evidence>
<dbReference type="OrthoDB" id="688025at2759"/>
<evidence type="ECO:0000313" key="3">
    <source>
        <dbReference type="Proteomes" id="UP000235145"/>
    </source>
</evidence>
<feature type="region of interest" description="Disordered" evidence="1">
    <location>
        <begin position="210"/>
        <end position="252"/>
    </location>
</feature>
<organism evidence="2 3">
    <name type="scientific">Lactuca sativa</name>
    <name type="common">Garden lettuce</name>
    <dbReference type="NCBI Taxonomy" id="4236"/>
    <lineage>
        <taxon>Eukaryota</taxon>
        <taxon>Viridiplantae</taxon>
        <taxon>Streptophyta</taxon>
        <taxon>Embryophyta</taxon>
        <taxon>Tracheophyta</taxon>
        <taxon>Spermatophyta</taxon>
        <taxon>Magnoliopsida</taxon>
        <taxon>eudicotyledons</taxon>
        <taxon>Gunneridae</taxon>
        <taxon>Pentapetalae</taxon>
        <taxon>asterids</taxon>
        <taxon>campanulids</taxon>
        <taxon>Asterales</taxon>
        <taxon>Asteraceae</taxon>
        <taxon>Cichorioideae</taxon>
        <taxon>Cichorieae</taxon>
        <taxon>Lactucinae</taxon>
        <taxon>Lactuca</taxon>
    </lineage>
</organism>
<sequence>MRCEKHCTDLSSVSGVCASCLRQRLFRLIVAQEQAQAQSLAGNTCNSDTKPALQCSVSPFISRQKSENSGAPVAAVQRPYNKPRLNHSLSDQRFYNSPQIVLNTGGCIGGASSHKKKQSLIRLSSISNLFRSNNRNGDADSDHRFSVSSSKESSGAAGNPTSLTSSPSWFSNVLPGGGAAAGRQKMKSCYVDESSTIAATGVVRKQRYVRDRGMSPAGSSDDEFNDASSDYESAESCKQTPRRNPAHHTIRPAGVNRSVSGLIFCLSPLVRASPNRLWNNKGKPPAEAGGDSRPPVVPHLSYTKSFCANRSRKLADFGRSDPKR</sequence>
<protein>
    <submittedName>
        <fullName evidence="2">Uncharacterized protein</fullName>
    </submittedName>
</protein>
<proteinExistence type="predicted"/>
<accession>A0A9R1VP38</accession>
<dbReference type="PANTHER" id="PTHR35486:SF6">
    <property type="entry name" value="DUF4005 DOMAIN-CONTAINING PROTEIN"/>
    <property type="match status" value="1"/>
</dbReference>